<evidence type="ECO:0000256" key="1">
    <source>
        <dbReference type="SAM" id="MobiDB-lite"/>
    </source>
</evidence>
<dbReference type="Proteomes" id="UP000242715">
    <property type="component" value="Unassembled WGS sequence"/>
</dbReference>
<organism evidence="2 3">
    <name type="scientific">Trifolium subterraneum</name>
    <name type="common">Subterranean clover</name>
    <dbReference type="NCBI Taxonomy" id="3900"/>
    <lineage>
        <taxon>Eukaryota</taxon>
        <taxon>Viridiplantae</taxon>
        <taxon>Streptophyta</taxon>
        <taxon>Embryophyta</taxon>
        <taxon>Tracheophyta</taxon>
        <taxon>Spermatophyta</taxon>
        <taxon>Magnoliopsida</taxon>
        <taxon>eudicotyledons</taxon>
        <taxon>Gunneridae</taxon>
        <taxon>Pentapetalae</taxon>
        <taxon>rosids</taxon>
        <taxon>fabids</taxon>
        <taxon>Fabales</taxon>
        <taxon>Fabaceae</taxon>
        <taxon>Papilionoideae</taxon>
        <taxon>50 kb inversion clade</taxon>
        <taxon>NPAAA clade</taxon>
        <taxon>Hologalegina</taxon>
        <taxon>IRL clade</taxon>
        <taxon>Trifolieae</taxon>
        <taxon>Trifolium</taxon>
    </lineage>
</organism>
<evidence type="ECO:0000313" key="2">
    <source>
        <dbReference type="EMBL" id="GAU30406.1"/>
    </source>
</evidence>
<sequence>MSGTGKKPVVDTTVHVLDPSDSETTLLEKDIDEFELEPITSTKSEPVKARKSPTPNKKVVETAIKAPRTKKKVTLKKSKEQILPAPLILPEDEEMFEQYWKTKPVAPSRMYNFGELSQGGVDLVKYVEPFEWKSFFHIKEIVYPLLVQAFYYNAKFYPDRDLLTSNIKDVALVNKEDLKREMFTEEGAKKNAHPSSMLKTEYKLLHNMCQHSFFPRTGSKDKKTNLNVLADASGDRLENTLQTDGNIITSVNATPTTDNEKLATDVAATLQGFNPITAPPNTTMFSPLMTSSQGSLSSFCTSEFIRNILTSDTPELSILIFLALQGLPNDQESRSLREWFTFVVFPQLHIPPPPEIVTPHFDPFPVPENSTVDEETSPATSPAPDGANE</sequence>
<keyword evidence="3" id="KW-1185">Reference proteome</keyword>
<protein>
    <submittedName>
        <fullName evidence="2">Uncharacterized protein</fullName>
    </submittedName>
</protein>
<dbReference type="AlphaFoldDB" id="A0A2Z6MCH9"/>
<accession>A0A2Z6MCH9</accession>
<name>A0A2Z6MCH9_TRISU</name>
<reference evidence="3" key="1">
    <citation type="journal article" date="2017" name="Front. Plant Sci.">
        <title>Climate Clever Clovers: New Paradigm to Reduce the Environmental Footprint of Ruminants by Breeding Low Methanogenic Forages Utilizing Haplotype Variation.</title>
        <authorList>
            <person name="Kaur P."/>
            <person name="Appels R."/>
            <person name="Bayer P.E."/>
            <person name="Keeble-Gagnere G."/>
            <person name="Wang J."/>
            <person name="Hirakawa H."/>
            <person name="Shirasawa K."/>
            <person name="Vercoe P."/>
            <person name="Stefanova K."/>
            <person name="Durmic Z."/>
            <person name="Nichols P."/>
            <person name="Revell C."/>
            <person name="Isobe S.N."/>
            <person name="Edwards D."/>
            <person name="Erskine W."/>
        </authorList>
    </citation>
    <scope>NUCLEOTIDE SEQUENCE [LARGE SCALE GENOMIC DNA]</scope>
    <source>
        <strain evidence="3">cv. Daliak</strain>
    </source>
</reference>
<evidence type="ECO:0000313" key="3">
    <source>
        <dbReference type="Proteomes" id="UP000242715"/>
    </source>
</evidence>
<proteinExistence type="predicted"/>
<dbReference type="OrthoDB" id="1751168at2759"/>
<feature type="region of interest" description="Disordered" evidence="1">
    <location>
        <begin position="359"/>
        <end position="389"/>
    </location>
</feature>
<dbReference type="EMBL" id="DF973425">
    <property type="protein sequence ID" value="GAU30406.1"/>
    <property type="molecule type" value="Genomic_DNA"/>
</dbReference>
<gene>
    <name evidence="2" type="ORF">TSUD_364520</name>
</gene>